<dbReference type="Proteomes" id="UP000800040">
    <property type="component" value="Unassembled WGS sequence"/>
</dbReference>
<dbReference type="AlphaFoldDB" id="A0A6A5KH65"/>
<accession>A0A6A5KH65</accession>
<organism evidence="1 2">
    <name type="scientific">Decorospora gaudefroyi</name>
    <dbReference type="NCBI Taxonomy" id="184978"/>
    <lineage>
        <taxon>Eukaryota</taxon>
        <taxon>Fungi</taxon>
        <taxon>Dikarya</taxon>
        <taxon>Ascomycota</taxon>
        <taxon>Pezizomycotina</taxon>
        <taxon>Dothideomycetes</taxon>
        <taxon>Pleosporomycetidae</taxon>
        <taxon>Pleosporales</taxon>
        <taxon>Pleosporineae</taxon>
        <taxon>Pleosporaceae</taxon>
        <taxon>Decorospora</taxon>
    </lineage>
</organism>
<dbReference type="EMBL" id="ML975273">
    <property type="protein sequence ID" value="KAF1836468.1"/>
    <property type="molecule type" value="Genomic_DNA"/>
</dbReference>
<keyword evidence="2" id="KW-1185">Reference proteome</keyword>
<proteinExistence type="predicted"/>
<reference evidence="1" key="1">
    <citation type="submission" date="2020-01" db="EMBL/GenBank/DDBJ databases">
        <authorList>
            <consortium name="DOE Joint Genome Institute"/>
            <person name="Haridas S."/>
            <person name="Albert R."/>
            <person name="Binder M."/>
            <person name="Bloem J."/>
            <person name="Labutti K."/>
            <person name="Salamov A."/>
            <person name="Andreopoulos B."/>
            <person name="Baker S.E."/>
            <person name="Barry K."/>
            <person name="Bills G."/>
            <person name="Bluhm B.H."/>
            <person name="Cannon C."/>
            <person name="Castanera R."/>
            <person name="Culley D.E."/>
            <person name="Daum C."/>
            <person name="Ezra D."/>
            <person name="Gonzalez J.B."/>
            <person name="Henrissat B."/>
            <person name="Kuo A."/>
            <person name="Liang C."/>
            <person name="Lipzen A."/>
            <person name="Lutzoni F."/>
            <person name="Magnuson J."/>
            <person name="Mondo S."/>
            <person name="Nolan M."/>
            <person name="Ohm R."/>
            <person name="Pangilinan J."/>
            <person name="Park H.-J."/>
            <person name="Ramirez L."/>
            <person name="Alfaro M."/>
            <person name="Sun H."/>
            <person name="Tritt A."/>
            <person name="Yoshinaga Y."/>
            <person name="Zwiers L.-H."/>
            <person name="Turgeon B.G."/>
            <person name="Goodwin S.B."/>
            <person name="Spatafora J.W."/>
            <person name="Crous P.W."/>
            <person name="Grigoriev I.V."/>
        </authorList>
    </citation>
    <scope>NUCLEOTIDE SEQUENCE</scope>
    <source>
        <strain evidence="1">P77</strain>
    </source>
</reference>
<gene>
    <name evidence="1" type="ORF">BDW02DRAFT_238266</name>
</gene>
<evidence type="ECO:0000313" key="1">
    <source>
        <dbReference type="EMBL" id="KAF1836468.1"/>
    </source>
</evidence>
<evidence type="ECO:0000313" key="2">
    <source>
        <dbReference type="Proteomes" id="UP000800040"/>
    </source>
</evidence>
<protein>
    <submittedName>
        <fullName evidence="1">Uncharacterized protein</fullName>
    </submittedName>
</protein>
<name>A0A6A5KH65_9PLEO</name>
<sequence>MSPYVETTHHCDPFSDFQPFVHFSACIARRYDTSFYTSPAAYLGVFRNIIFPVSVFNVQQPSSPSLDAQLEWIEKCVYVFLLSCETYNIVSNRIRASPSLLVRNIFPCSWIPSATRWLTIPRIIHPIPNCFDTIPLMHEWTPTFFLPFRVQFHAHA</sequence>